<dbReference type="EMBL" id="RFFH01000017">
    <property type="protein sequence ID" value="RMI29015.1"/>
    <property type="molecule type" value="Genomic_DNA"/>
</dbReference>
<keyword evidence="1" id="KW-0732">Signal</keyword>
<evidence type="ECO:0000313" key="3">
    <source>
        <dbReference type="Proteomes" id="UP000279275"/>
    </source>
</evidence>
<reference evidence="2 3" key="1">
    <citation type="submission" date="2018-10" db="EMBL/GenBank/DDBJ databases">
        <title>Isolation from cow dung.</title>
        <authorList>
            <person name="Ling L."/>
        </authorList>
    </citation>
    <scope>NUCLEOTIDE SEQUENCE [LARGE SCALE GENOMIC DNA]</scope>
    <source>
        <strain evidence="2 3">NEAU-LL90</strain>
    </source>
</reference>
<dbReference type="RefSeq" id="WP_122191179.1">
    <property type="nucleotide sequence ID" value="NZ_RFFH01000017.1"/>
</dbReference>
<protein>
    <submittedName>
        <fullName evidence="2">Uncharacterized protein</fullName>
    </submittedName>
</protein>
<gene>
    <name evidence="2" type="ORF">EBN03_28220</name>
</gene>
<comment type="caution">
    <text evidence="2">The sequence shown here is derived from an EMBL/GenBank/DDBJ whole genome shotgun (WGS) entry which is preliminary data.</text>
</comment>
<feature type="signal peptide" evidence="1">
    <location>
        <begin position="1"/>
        <end position="24"/>
    </location>
</feature>
<name>A0A3M2KZP2_9NOCA</name>
<accession>A0A3M2KZP2</accession>
<dbReference type="AlphaFoldDB" id="A0A3M2KZP2"/>
<evidence type="ECO:0000256" key="1">
    <source>
        <dbReference type="SAM" id="SignalP"/>
    </source>
</evidence>
<sequence>MSIVRTASTALIPLAVTGIGVVAAAGDAAAGILTGSATVTVSGTTIEAVFTGVTSNSDPTATCYISTVGQKDRHGVVVTEDGWALSGWQLPAGTVGTFHVQPMCGDSGDGGGPVAVGAPVTVTLPSGGGSTGSAASIPLFGSAFAASGI</sequence>
<organism evidence="2 3">
    <name type="scientific">Nocardia stercoris</name>
    <dbReference type="NCBI Taxonomy" id="2483361"/>
    <lineage>
        <taxon>Bacteria</taxon>
        <taxon>Bacillati</taxon>
        <taxon>Actinomycetota</taxon>
        <taxon>Actinomycetes</taxon>
        <taxon>Mycobacteriales</taxon>
        <taxon>Nocardiaceae</taxon>
        <taxon>Nocardia</taxon>
    </lineage>
</organism>
<feature type="chain" id="PRO_5018224891" evidence="1">
    <location>
        <begin position="25"/>
        <end position="149"/>
    </location>
</feature>
<evidence type="ECO:0000313" key="2">
    <source>
        <dbReference type="EMBL" id="RMI29015.1"/>
    </source>
</evidence>
<proteinExistence type="predicted"/>
<dbReference type="Proteomes" id="UP000279275">
    <property type="component" value="Unassembled WGS sequence"/>
</dbReference>
<keyword evidence="3" id="KW-1185">Reference proteome</keyword>